<evidence type="ECO:0000313" key="7">
    <source>
        <dbReference type="EMBL" id="KVH98128.1"/>
    </source>
</evidence>
<dbReference type="EMBL" id="LEKV01003809">
    <property type="protein sequence ID" value="KVH98128.1"/>
    <property type="molecule type" value="Genomic_DNA"/>
</dbReference>
<dbReference type="AlphaFoldDB" id="A0A103XWF6"/>
<feature type="domain" description="NAC" evidence="6">
    <location>
        <begin position="63"/>
        <end position="226"/>
    </location>
</feature>
<evidence type="ECO:0000256" key="3">
    <source>
        <dbReference type="ARBA" id="ARBA00023163"/>
    </source>
</evidence>
<keyword evidence="4" id="KW-0539">Nucleus</keyword>
<accession>A0A103XWF6</accession>
<dbReference type="STRING" id="59895.A0A103XWF6"/>
<dbReference type="Pfam" id="PF02365">
    <property type="entry name" value="NAM"/>
    <property type="match status" value="1"/>
</dbReference>
<dbReference type="GO" id="GO:0006355">
    <property type="term" value="P:regulation of DNA-templated transcription"/>
    <property type="evidence" value="ECO:0007669"/>
    <property type="project" value="InterPro"/>
</dbReference>
<dbReference type="SUPFAM" id="SSF101941">
    <property type="entry name" value="NAC domain"/>
    <property type="match status" value="1"/>
</dbReference>
<dbReference type="Gramene" id="KVH98128">
    <property type="protein sequence ID" value="KVH98128"/>
    <property type="gene ID" value="Ccrd_023666"/>
</dbReference>
<dbReference type="Gene3D" id="2.170.150.80">
    <property type="entry name" value="NAC domain"/>
    <property type="match status" value="1"/>
</dbReference>
<evidence type="ECO:0000256" key="2">
    <source>
        <dbReference type="ARBA" id="ARBA00023125"/>
    </source>
</evidence>
<dbReference type="OMA" id="NCDPQER"/>
<evidence type="ECO:0000256" key="4">
    <source>
        <dbReference type="ARBA" id="ARBA00023242"/>
    </source>
</evidence>
<comment type="caution">
    <text evidence="7">The sequence shown here is derived from an EMBL/GenBank/DDBJ whole genome shotgun (WGS) entry which is preliminary data.</text>
</comment>
<feature type="compositionally biased region" description="Basic and acidic residues" evidence="5">
    <location>
        <begin position="231"/>
        <end position="251"/>
    </location>
</feature>
<dbReference type="PROSITE" id="PS51005">
    <property type="entry name" value="NAC"/>
    <property type="match status" value="1"/>
</dbReference>
<keyword evidence="8" id="KW-1185">Reference proteome</keyword>
<dbReference type="PANTHER" id="PTHR31744:SF93">
    <property type="entry name" value="NAC DOMAIN-CONTAINING PROTEIN"/>
    <property type="match status" value="1"/>
</dbReference>
<feature type="non-terminal residue" evidence="7">
    <location>
        <position position="1"/>
    </location>
</feature>
<reference evidence="7 8" key="1">
    <citation type="journal article" date="2016" name="Sci. Rep.">
        <title>The genome sequence of the outbreeding globe artichoke constructed de novo incorporating a phase-aware low-pass sequencing strategy of F1 progeny.</title>
        <authorList>
            <person name="Scaglione D."/>
            <person name="Reyes-Chin-Wo S."/>
            <person name="Acquadro A."/>
            <person name="Froenicke L."/>
            <person name="Portis E."/>
            <person name="Beitel C."/>
            <person name="Tirone M."/>
            <person name="Mauro R."/>
            <person name="Lo Monaco A."/>
            <person name="Mauromicale G."/>
            <person name="Faccioli P."/>
            <person name="Cattivelli L."/>
            <person name="Rieseberg L."/>
            <person name="Michelmore R."/>
            <person name="Lanteri S."/>
        </authorList>
    </citation>
    <scope>NUCLEOTIDE SEQUENCE [LARGE SCALE GENOMIC DNA]</scope>
    <source>
        <strain evidence="7">2C</strain>
    </source>
</reference>
<evidence type="ECO:0000313" key="8">
    <source>
        <dbReference type="Proteomes" id="UP000243975"/>
    </source>
</evidence>
<dbReference type="PANTHER" id="PTHR31744">
    <property type="entry name" value="PROTEIN CUP-SHAPED COTYLEDON 2-RELATED"/>
    <property type="match status" value="1"/>
</dbReference>
<evidence type="ECO:0000256" key="5">
    <source>
        <dbReference type="SAM" id="MobiDB-lite"/>
    </source>
</evidence>
<proteinExistence type="predicted"/>
<dbReference type="InterPro" id="IPR036093">
    <property type="entry name" value="NAC_dom_sf"/>
</dbReference>
<gene>
    <name evidence="7" type="ORF">Ccrd_023666</name>
</gene>
<evidence type="ECO:0000256" key="1">
    <source>
        <dbReference type="ARBA" id="ARBA00023015"/>
    </source>
</evidence>
<feature type="compositionally biased region" description="Low complexity" evidence="5">
    <location>
        <begin position="260"/>
        <end position="270"/>
    </location>
</feature>
<organism evidence="7 8">
    <name type="scientific">Cynara cardunculus var. scolymus</name>
    <name type="common">Globe artichoke</name>
    <name type="synonym">Cynara scolymus</name>
    <dbReference type="NCBI Taxonomy" id="59895"/>
    <lineage>
        <taxon>Eukaryota</taxon>
        <taxon>Viridiplantae</taxon>
        <taxon>Streptophyta</taxon>
        <taxon>Embryophyta</taxon>
        <taxon>Tracheophyta</taxon>
        <taxon>Spermatophyta</taxon>
        <taxon>Magnoliopsida</taxon>
        <taxon>eudicotyledons</taxon>
        <taxon>Gunneridae</taxon>
        <taxon>Pentapetalae</taxon>
        <taxon>asterids</taxon>
        <taxon>campanulids</taxon>
        <taxon>Asterales</taxon>
        <taxon>Asteraceae</taxon>
        <taxon>Carduoideae</taxon>
        <taxon>Cardueae</taxon>
        <taxon>Carduinae</taxon>
        <taxon>Cynara</taxon>
    </lineage>
</organism>
<dbReference type="GO" id="GO:0003677">
    <property type="term" value="F:DNA binding"/>
    <property type="evidence" value="ECO:0007669"/>
    <property type="project" value="UniProtKB-KW"/>
</dbReference>
<sequence length="294" mass="33689">IKVSPYVPYVLSLKTPFSILVTTLSSLPCKCYRMSIEDNKRAENPKNGVKEKLSFVRDGSIKLPPGFRFQPTDQEIVFQYLVRKVFSCPLPASIIPEIVNICKFNPWDFPGEWEQERYFFSKKEAKYGHGNRVNRRSSDGYWKATGFDKHITRCCGNNSSSRKKDTITGMKKTLVFYKTNPSTTRTHWIMHEYRLVHSPPSPTTTSNDKKSWIQMGNWVLCHVLLNKRSRKPIEDDNGKKSDSTERQDLTRNDTNYKPASSSYSSSSSCGSSVVTLEVSSTKNQFDHEETNNVV</sequence>
<feature type="region of interest" description="Disordered" evidence="5">
    <location>
        <begin position="231"/>
        <end position="270"/>
    </location>
</feature>
<keyword evidence="1" id="KW-0805">Transcription regulation</keyword>
<name>A0A103XWF6_CYNCS</name>
<keyword evidence="2" id="KW-0238">DNA-binding</keyword>
<keyword evidence="3" id="KW-0804">Transcription</keyword>
<dbReference type="InterPro" id="IPR003441">
    <property type="entry name" value="NAC-dom"/>
</dbReference>
<protein>
    <submittedName>
        <fullName evidence="7">No apical meristem (NAM) protein</fullName>
    </submittedName>
</protein>
<evidence type="ECO:0000259" key="6">
    <source>
        <dbReference type="PROSITE" id="PS51005"/>
    </source>
</evidence>
<dbReference type="Proteomes" id="UP000243975">
    <property type="component" value="Unassembled WGS sequence"/>
</dbReference>